<protein>
    <submittedName>
        <fullName evidence="2">Uncharacterized protein</fullName>
    </submittedName>
</protein>
<organism evidence="2 3">
    <name type="scientific">Pantoea phytobeneficialis</name>
    <dbReference type="NCBI Taxonomy" id="2052056"/>
    <lineage>
        <taxon>Bacteria</taxon>
        <taxon>Pseudomonadati</taxon>
        <taxon>Pseudomonadota</taxon>
        <taxon>Gammaproteobacteria</taxon>
        <taxon>Enterobacterales</taxon>
        <taxon>Erwiniaceae</taxon>
        <taxon>Pantoea</taxon>
    </lineage>
</organism>
<proteinExistence type="predicted"/>
<evidence type="ECO:0000256" key="1">
    <source>
        <dbReference type="SAM" id="MobiDB-lite"/>
    </source>
</evidence>
<dbReference type="KEGG" id="ppho:CTZ24_03900"/>
<evidence type="ECO:0000313" key="3">
    <source>
        <dbReference type="Proteomes" id="UP000424872"/>
    </source>
</evidence>
<name>A0AAP9KNA4_9GAMM</name>
<gene>
    <name evidence="2" type="ORF">CTZ24_03900</name>
</gene>
<dbReference type="EMBL" id="CP024636">
    <property type="protein sequence ID" value="QGR05594.1"/>
    <property type="molecule type" value="Genomic_DNA"/>
</dbReference>
<feature type="compositionally biased region" description="Polar residues" evidence="1">
    <location>
        <begin position="19"/>
        <end position="30"/>
    </location>
</feature>
<dbReference type="Proteomes" id="UP000424872">
    <property type="component" value="Chromosome"/>
</dbReference>
<dbReference type="AlphaFoldDB" id="A0AAP9KNA4"/>
<reference evidence="3" key="1">
    <citation type="submission" date="2017-11" db="EMBL/GenBank/DDBJ databases">
        <title>Genome sequence of Pantoea sp. MSR2.</title>
        <authorList>
            <person name="Nascimento F.X."/>
        </authorList>
    </citation>
    <scope>NUCLEOTIDE SEQUENCE [LARGE SCALE GENOMIC DNA]</scope>
    <source>
        <strain evidence="3">MSR2</strain>
    </source>
</reference>
<feature type="region of interest" description="Disordered" evidence="1">
    <location>
        <begin position="1"/>
        <end position="30"/>
    </location>
</feature>
<sequence>MTLSVCTQRKGTDNFPLLQDQNKTPQDSAFTKNTSLDGVYTRHTSNCRCVGCARSPQSITDVSSWGFTPLPPTCNPNYFGYIR</sequence>
<evidence type="ECO:0000313" key="2">
    <source>
        <dbReference type="EMBL" id="QGR05594.1"/>
    </source>
</evidence>
<accession>A0AAP9KNA4</accession>